<proteinExistence type="predicted"/>
<reference evidence="2 3" key="1">
    <citation type="submission" date="2018-11" db="EMBL/GenBank/DDBJ databases">
        <title>Deinococcus shelandsis sp. nov., isolated from South Shetland Islands soil of Antarctica.</title>
        <authorList>
            <person name="Tian J."/>
        </authorList>
    </citation>
    <scope>NUCLEOTIDE SEQUENCE [LARGE SCALE GENOMIC DNA]</scope>
    <source>
        <strain evidence="2 3">S14-83T</strain>
    </source>
</reference>
<accession>A0A3G8YG58</accession>
<evidence type="ECO:0000313" key="2">
    <source>
        <dbReference type="EMBL" id="AZI43935.1"/>
    </source>
</evidence>
<name>A0A3G8YG58_9DEIO</name>
<protein>
    <recommendedName>
        <fullName evidence="4">Colicin V production protein</fullName>
    </recommendedName>
</protein>
<keyword evidence="1" id="KW-0472">Membrane</keyword>
<evidence type="ECO:0000313" key="3">
    <source>
        <dbReference type="Proteomes" id="UP000276417"/>
    </source>
</evidence>
<evidence type="ECO:0008006" key="4">
    <source>
        <dbReference type="Google" id="ProtNLM"/>
    </source>
</evidence>
<sequence length="150" mass="15925">MTWFDALLVTLLALTAALGARRGLAGLAWGLGVVAVCFVSNFFLHGWPALVLALVLGFGVAWFSQRLIGPALETWHIALGALGGLIAGLVLVSSLALGFPIGTDNQYPTNKLPPSVHDAVVNSYVQKILFPVFNGNDALKTLLIPDFSQR</sequence>
<dbReference type="EMBL" id="CP034183">
    <property type="protein sequence ID" value="AZI43935.1"/>
    <property type="molecule type" value="Genomic_DNA"/>
</dbReference>
<dbReference type="KEGG" id="dph:EHF33_11450"/>
<keyword evidence="3" id="KW-1185">Reference proteome</keyword>
<dbReference type="Proteomes" id="UP000276417">
    <property type="component" value="Chromosome 1"/>
</dbReference>
<feature type="transmembrane region" description="Helical" evidence="1">
    <location>
        <begin position="46"/>
        <end position="63"/>
    </location>
</feature>
<keyword evidence="1" id="KW-1133">Transmembrane helix</keyword>
<dbReference type="AlphaFoldDB" id="A0A3G8YG58"/>
<feature type="transmembrane region" description="Helical" evidence="1">
    <location>
        <begin position="75"/>
        <end position="99"/>
    </location>
</feature>
<organism evidence="2 3">
    <name type="scientific">Deinococcus psychrotolerans</name>
    <dbReference type="NCBI Taxonomy" id="2489213"/>
    <lineage>
        <taxon>Bacteria</taxon>
        <taxon>Thermotogati</taxon>
        <taxon>Deinococcota</taxon>
        <taxon>Deinococci</taxon>
        <taxon>Deinococcales</taxon>
        <taxon>Deinococcaceae</taxon>
        <taxon>Deinococcus</taxon>
    </lineage>
</organism>
<evidence type="ECO:0000256" key="1">
    <source>
        <dbReference type="SAM" id="Phobius"/>
    </source>
</evidence>
<keyword evidence="1" id="KW-0812">Transmembrane</keyword>
<gene>
    <name evidence="2" type="ORF">EHF33_11450</name>
</gene>
<dbReference type="OrthoDB" id="71124at2"/>